<dbReference type="STRING" id="66420.A0A194QHE4"/>
<evidence type="ECO:0000256" key="4">
    <source>
        <dbReference type="ARBA" id="ARBA00022825"/>
    </source>
</evidence>
<dbReference type="Gene3D" id="2.40.10.10">
    <property type="entry name" value="Trypsin-like serine proteases"/>
    <property type="match status" value="1"/>
</dbReference>
<sequence>MLLIFMLLTIECSGKKLPLRIIGGENSEDYPYVVRLEVQHIAKFTSNNTIVAKHDHVCSSVALSPTWAMTAAHCLNDLNFFFLGAPYTVEKLIIRHGHVEHSPWIKGTFSDVIAMVTHPLFSYTFDDYNSNPIIKNDIGLMKTTPMDLDNYIKLSAVDFFSLYGHEAVFAGYGLTTQKNAGKTESHDTLMLKKPLQILKVLISRCLNGDLLEPALCLASKCGQVATTCPGDTGGPLIHPSGIVGILGVSDLSMYCYDKNIKKPGDVTGIVAPIGPYIEWIYDHMST</sequence>
<reference evidence="7 8" key="1">
    <citation type="journal article" date="2015" name="Nat. Commun.">
        <title>Outbred genome sequencing and CRISPR/Cas9 gene editing in butterflies.</title>
        <authorList>
            <person name="Li X."/>
            <person name="Fan D."/>
            <person name="Zhang W."/>
            <person name="Liu G."/>
            <person name="Zhang L."/>
            <person name="Zhao L."/>
            <person name="Fang X."/>
            <person name="Chen L."/>
            <person name="Dong Y."/>
            <person name="Chen Y."/>
            <person name="Ding Y."/>
            <person name="Zhao R."/>
            <person name="Feng M."/>
            <person name="Zhu Y."/>
            <person name="Feng Y."/>
            <person name="Jiang X."/>
            <person name="Zhu D."/>
            <person name="Xiang H."/>
            <person name="Feng X."/>
            <person name="Li S."/>
            <person name="Wang J."/>
            <person name="Zhang G."/>
            <person name="Kronforst M.R."/>
            <person name="Wang W."/>
        </authorList>
    </citation>
    <scope>NUCLEOTIDE SEQUENCE [LARGE SCALE GENOMIC DNA]</scope>
    <source>
        <strain evidence="7">Ya'a_city_454_Px</strain>
        <tissue evidence="7">Whole body</tissue>
    </source>
</reference>
<keyword evidence="2 7" id="KW-0645">Protease</keyword>
<accession>A0A194QHE4</accession>
<dbReference type="SUPFAM" id="SSF50494">
    <property type="entry name" value="Trypsin-like serine proteases"/>
    <property type="match status" value="1"/>
</dbReference>
<proteinExistence type="inferred from homology"/>
<dbReference type="EMBL" id="KQ459011">
    <property type="protein sequence ID" value="KPJ04355.1"/>
    <property type="molecule type" value="Genomic_DNA"/>
</dbReference>
<keyword evidence="7" id="KW-0472">Membrane</keyword>
<dbReference type="InterPro" id="IPR018114">
    <property type="entry name" value="TRYPSIN_HIS"/>
</dbReference>
<dbReference type="AlphaFoldDB" id="A0A194QHE4"/>
<dbReference type="GO" id="GO:0004252">
    <property type="term" value="F:serine-type endopeptidase activity"/>
    <property type="evidence" value="ECO:0007669"/>
    <property type="project" value="InterPro"/>
</dbReference>
<dbReference type="PANTHER" id="PTHR24276:SF98">
    <property type="entry name" value="FI18310P1-RELATED"/>
    <property type="match status" value="1"/>
</dbReference>
<evidence type="ECO:0000313" key="7">
    <source>
        <dbReference type="EMBL" id="KPJ04355.1"/>
    </source>
</evidence>
<keyword evidence="7" id="KW-0812">Transmembrane</keyword>
<dbReference type="PANTHER" id="PTHR24276">
    <property type="entry name" value="POLYSERASE-RELATED"/>
    <property type="match status" value="1"/>
</dbReference>
<comment type="similarity">
    <text evidence="1">Belongs to the peptidase S1 family.</text>
</comment>
<evidence type="ECO:0000256" key="3">
    <source>
        <dbReference type="ARBA" id="ARBA00022801"/>
    </source>
</evidence>
<dbReference type="SMART" id="SM00020">
    <property type="entry name" value="Tryp_SPc"/>
    <property type="match status" value="1"/>
</dbReference>
<gene>
    <name evidence="7" type="ORF">RR46_01724</name>
</gene>
<evidence type="ECO:0000256" key="2">
    <source>
        <dbReference type="ARBA" id="ARBA00022670"/>
    </source>
</evidence>
<dbReference type="InterPro" id="IPR050430">
    <property type="entry name" value="Peptidase_S1"/>
</dbReference>
<evidence type="ECO:0000313" key="8">
    <source>
        <dbReference type="Proteomes" id="UP000053268"/>
    </source>
</evidence>
<dbReference type="InterPro" id="IPR009003">
    <property type="entry name" value="Peptidase_S1_PA"/>
</dbReference>
<evidence type="ECO:0000259" key="6">
    <source>
        <dbReference type="PROSITE" id="PS50240"/>
    </source>
</evidence>
<dbReference type="InterPro" id="IPR043504">
    <property type="entry name" value="Peptidase_S1_PA_chymotrypsin"/>
</dbReference>
<dbReference type="PRINTS" id="PR00722">
    <property type="entry name" value="CHYMOTRYPSIN"/>
</dbReference>
<keyword evidence="8" id="KW-1185">Reference proteome</keyword>
<keyword evidence="4" id="KW-0720">Serine protease</keyword>
<organism evidence="7 8">
    <name type="scientific">Papilio xuthus</name>
    <name type="common">Asian swallowtail butterfly</name>
    <dbReference type="NCBI Taxonomy" id="66420"/>
    <lineage>
        <taxon>Eukaryota</taxon>
        <taxon>Metazoa</taxon>
        <taxon>Ecdysozoa</taxon>
        <taxon>Arthropoda</taxon>
        <taxon>Hexapoda</taxon>
        <taxon>Insecta</taxon>
        <taxon>Pterygota</taxon>
        <taxon>Neoptera</taxon>
        <taxon>Endopterygota</taxon>
        <taxon>Lepidoptera</taxon>
        <taxon>Glossata</taxon>
        <taxon>Ditrysia</taxon>
        <taxon>Papilionoidea</taxon>
        <taxon>Papilionidae</taxon>
        <taxon>Papilioninae</taxon>
        <taxon>Papilio</taxon>
    </lineage>
</organism>
<keyword evidence="3" id="KW-0378">Hydrolase</keyword>
<dbReference type="Proteomes" id="UP000053268">
    <property type="component" value="Unassembled WGS sequence"/>
</dbReference>
<dbReference type="InterPro" id="IPR001254">
    <property type="entry name" value="Trypsin_dom"/>
</dbReference>
<name>A0A194QHE4_PAPXU</name>
<dbReference type="InterPro" id="IPR001314">
    <property type="entry name" value="Peptidase_S1A"/>
</dbReference>
<evidence type="ECO:0000256" key="5">
    <source>
        <dbReference type="ARBA" id="ARBA00023157"/>
    </source>
</evidence>
<protein>
    <submittedName>
        <fullName evidence="7">Transmembrane protease serine 5</fullName>
    </submittedName>
</protein>
<dbReference type="GO" id="GO:0006508">
    <property type="term" value="P:proteolysis"/>
    <property type="evidence" value="ECO:0007669"/>
    <property type="project" value="UniProtKB-KW"/>
</dbReference>
<dbReference type="PROSITE" id="PS00134">
    <property type="entry name" value="TRYPSIN_HIS"/>
    <property type="match status" value="1"/>
</dbReference>
<feature type="domain" description="Peptidase S1" evidence="6">
    <location>
        <begin position="21"/>
        <end position="285"/>
    </location>
</feature>
<dbReference type="PROSITE" id="PS50240">
    <property type="entry name" value="TRYPSIN_DOM"/>
    <property type="match status" value="1"/>
</dbReference>
<evidence type="ECO:0000256" key="1">
    <source>
        <dbReference type="ARBA" id="ARBA00007664"/>
    </source>
</evidence>
<dbReference type="Pfam" id="PF00089">
    <property type="entry name" value="Trypsin"/>
    <property type="match status" value="1"/>
</dbReference>
<keyword evidence="5" id="KW-1015">Disulfide bond</keyword>